<dbReference type="GeneID" id="9166332"/>
<feature type="domain" description="Helicase HerA central" evidence="5">
    <location>
        <begin position="26"/>
        <end position="226"/>
    </location>
</feature>
<comment type="catalytic activity">
    <reaction evidence="2">
        <text>Couples ATP hydrolysis with the unwinding of duplex DNA by translocating in the 3'-5' direction.</text>
        <dbReference type="EC" id="5.6.2.4"/>
    </reaction>
</comment>
<dbReference type="SUPFAM" id="SSF52540">
    <property type="entry name" value="P-loop containing nucleoside triphosphate hydrolases"/>
    <property type="match status" value="1"/>
</dbReference>
<evidence type="ECO:0000313" key="6">
    <source>
        <dbReference type="EMBL" id="ADG91550.1"/>
    </source>
</evidence>
<reference evidence="7" key="2">
    <citation type="journal article" date="2010" name="Stand. Genomic Sci.">
        <title>Complete genome sequence of Thermosphaera aggregans type strain (M11TLT).</title>
        <authorList>
            <person name="Spring S."/>
            <person name="Rachel R."/>
            <person name="Lapidus A."/>
            <person name="Davenport K."/>
            <person name="Tice H."/>
            <person name="Copeland A."/>
            <person name="Cheng J.-F."/>
            <person name="Lucas S."/>
            <person name="Chen F."/>
            <person name="Nolan M."/>
            <person name="Bruce D."/>
            <person name="Goodwin L."/>
            <person name="Pitluck S."/>
            <person name="Ivanova N."/>
            <person name="Mavromatis K."/>
            <person name="Ovchinnikova G."/>
            <person name="Pati A."/>
            <person name="Chen A."/>
            <person name="Palaniappan K."/>
            <person name="Land M."/>
            <person name="Hauser L."/>
            <person name="Chang Y.-J."/>
            <person name="Jeffries C.C."/>
            <person name="Brettin T."/>
            <person name="Detter J.C."/>
            <person name="Tapia R."/>
            <person name="Han C."/>
            <person name="Heimerl T."/>
            <person name="Weikl F."/>
            <person name="Brambilla E."/>
            <person name="Goker M."/>
            <person name="Bristow J."/>
            <person name="Eisen J.A."/>
            <person name="Markowitz V."/>
            <person name="Hugenholtz P."/>
            <person name="Kyrpides N.C."/>
            <person name="Klenk H.-P."/>
        </authorList>
    </citation>
    <scope>NUCLEOTIDE SEQUENCE [LARGE SCALE GENOMIC DNA]</scope>
    <source>
        <strain evidence="7">DSM 11486 / M11TL</strain>
    </source>
</reference>
<dbReference type="HOGENOM" id="CLU_800816_0_0_2"/>
<dbReference type="Pfam" id="PF01935">
    <property type="entry name" value="DUF87"/>
    <property type="match status" value="1"/>
</dbReference>
<comment type="catalytic activity">
    <reaction evidence="3">
        <text>ATP + H2O = ADP + phosphate + H(+)</text>
        <dbReference type="Rhea" id="RHEA:13065"/>
        <dbReference type="ChEBI" id="CHEBI:15377"/>
        <dbReference type="ChEBI" id="CHEBI:15378"/>
        <dbReference type="ChEBI" id="CHEBI:30616"/>
        <dbReference type="ChEBI" id="CHEBI:43474"/>
        <dbReference type="ChEBI" id="CHEBI:456216"/>
        <dbReference type="EC" id="5.6.2.3"/>
    </reaction>
</comment>
<dbReference type="OrthoDB" id="107033at2157"/>
<evidence type="ECO:0000256" key="4">
    <source>
        <dbReference type="ARBA" id="ARBA00048988"/>
    </source>
</evidence>
<protein>
    <recommendedName>
        <fullName evidence="5">Helicase HerA central domain-containing protein</fullName>
    </recommendedName>
</protein>
<organism evidence="6 7">
    <name type="scientific">Thermosphaera aggregans (strain DSM 11486 / M11TL)</name>
    <dbReference type="NCBI Taxonomy" id="633148"/>
    <lineage>
        <taxon>Archaea</taxon>
        <taxon>Thermoproteota</taxon>
        <taxon>Thermoprotei</taxon>
        <taxon>Desulfurococcales</taxon>
        <taxon>Desulfurococcaceae</taxon>
        <taxon>Thermosphaera</taxon>
    </lineage>
</organism>
<accession>D5U350</accession>
<reference key="3">
    <citation type="submission" date="2010-02" db="EMBL/GenBank/DDBJ databases">
        <title>Complete genome sequence of Thermosphaera aggregans type strain (M11TL).</title>
        <authorList>
            <consortium name="US DOE Joint Genome Institute (JGI-PGF)"/>
            <person name="Spring S."/>
            <person name="Lapidus A."/>
            <person name="Munk C."/>
            <person name="Schroeder M."/>
            <person name="Glavina Del Rio T."/>
            <person name="Tice H."/>
            <person name="Copeland A."/>
            <person name="Cheng J.-F."/>
            <person name="Lucas S."/>
            <person name="Chen F."/>
            <person name="Nolan M."/>
            <person name="Bruce D."/>
            <person name="Goodwin L."/>
            <person name="Pitluck S."/>
            <person name="Ivanova N."/>
            <person name="Mavromatis K."/>
            <person name="Ovchinnikova G."/>
            <person name="Pati A."/>
            <person name="Chen A."/>
            <person name="Palaniappan K."/>
            <person name="Land M."/>
            <person name="Hauser L."/>
            <person name="Chang Y.-J."/>
            <person name="Jeffries C.C."/>
            <person name="Brettin T."/>
            <person name="Detter J.C."/>
            <person name="Tapia R."/>
            <person name="Han C."/>
            <person name="Chain P."/>
            <person name="Heimerl T."/>
            <person name="Weik F."/>
            <person name="Goker M."/>
            <person name="Rachel R."/>
            <person name="Bristow J."/>
            <person name="Eisen J.A."/>
            <person name="Markowitz V."/>
            <person name="Hugenholtz P."/>
            <person name="Kyrpides N.C."/>
            <person name="Klenk H.-P."/>
        </authorList>
    </citation>
    <scope>NUCLEOTIDE SEQUENCE</scope>
    <source>
        <strain>DSM 11486</strain>
    </source>
</reference>
<comment type="catalytic activity">
    <reaction evidence="4">
        <text>ATP + H2O = ADP + phosphate + H(+)</text>
        <dbReference type="Rhea" id="RHEA:13065"/>
        <dbReference type="ChEBI" id="CHEBI:15377"/>
        <dbReference type="ChEBI" id="CHEBI:15378"/>
        <dbReference type="ChEBI" id="CHEBI:30616"/>
        <dbReference type="ChEBI" id="CHEBI:43474"/>
        <dbReference type="ChEBI" id="CHEBI:456216"/>
        <dbReference type="EC" id="5.6.2.4"/>
    </reaction>
</comment>
<sequence length="346" mass="38826">MTAKPRVKYPVQHRVESSDPGTNYVVIGWIINTVPRLEARLPLNLLNRHILIVGATGTGKSYTASRIAWRVSLKGVPVIVLDWHGEYGDLIADGVRLNPFENPVEFLNPHDPKSDVEVISDVLGLTPPQEYLLWRIIGEKGSRLDGVESLARVLETYYDDASWVRETRLSLHRKLKILATNPYSKLFSDSGSLPGDSSSVGKPVIMDLSLIRNINVRRIYGTMLLARLVHRNYGLRKSYLILIEEAQNYLGRDNPVGFLARMMGEIRKNNIGFCIITQSPSLIVDHVLVNTNTKIIHSVKSNLDLEVVSKSLFLDQDTARILPYMDVGEALLFNPSLKKPVLIRVG</sequence>
<dbReference type="EMBL" id="CP001939">
    <property type="protein sequence ID" value="ADG91550.1"/>
    <property type="molecule type" value="Genomic_DNA"/>
</dbReference>
<dbReference type="PANTHER" id="PTHR42957:SF1">
    <property type="entry name" value="HELICASE MJ1565-RELATED"/>
    <property type="match status" value="1"/>
</dbReference>
<dbReference type="InterPro" id="IPR027417">
    <property type="entry name" value="P-loop_NTPase"/>
</dbReference>
<evidence type="ECO:0000256" key="2">
    <source>
        <dbReference type="ARBA" id="ARBA00034617"/>
    </source>
</evidence>
<dbReference type="Gene3D" id="3.40.50.300">
    <property type="entry name" value="P-loop containing nucleotide triphosphate hydrolases"/>
    <property type="match status" value="2"/>
</dbReference>
<dbReference type="KEGG" id="tag:Tagg_1287"/>
<dbReference type="RefSeq" id="WP_013130143.1">
    <property type="nucleotide sequence ID" value="NC_014160.1"/>
</dbReference>
<dbReference type="GO" id="GO:0043138">
    <property type="term" value="F:3'-5' DNA helicase activity"/>
    <property type="evidence" value="ECO:0007669"/>
    <property type="project" value="UniProtKB-EC"/>
</dbReference>
<evidence type="ECO:0000256" key="3">
    <source>
        <dbReference type="ARBA" id="ARBA00048954"/>
    </source>
</evidence>
<evidence type="ECO:0000259" key="5">
    <source>
        <dbReference type="Pfam" id="PF01935"/>
    </source>
</evidence>
<reference evidence="6 7" key="1">
    <citation type="journal article" date="2010" name="Stand. Genomic Sci.">
        <title>Complete genome sequence of Thermosphaera aggregans type strain (M11TL).</title>
        <authorList>
            <person name="Spring S."/>
            <person name="Rachel R."/>
            <person name="Lapidus A."/>
            <person name="Davenport K."/>
            <person name="Tice H."/>
            <person name="Copeland A."/>
            <person name="Cheng J.F."/>
            <person name="Lucas S."/>
            <person name="Chen F."/>
            <person name="Nolan M."/>
            <person name="Bruce D."/>
            <person name="Goodwin L."/>
            <person name="Pitluck S."/>
            <person name="Ivanova N."/>
            <person name="Mavromatis K."/>
            <person name="Ovchinnikova G."/>
            <person name="Pati A."/>
            <person name="Chen A."/>
            <person name="Palaniappan K."/>
            <person name="Land M."/>
            <person name="Hauser L."/>
            <person name="Chang Y.J."/>
            <person name="Jeffries C.C."/>
            <person name="Brettin T."/>
            <person name="Detter J.C."/>
            <person name="Tapia R."/>
            <person name="Han C."/>
            <person name="Heimerl T."/>
            <person name="Weikl F."/>
            <person name="Brambilla E."/>
            <person name="Goker M."/>
            <person name="Bristow J."/>
            <person name="Eisen J.A."/>
            <person name="Markowitz V."/>
            <person name="Hugenholtz P."/>
            <person name="Kyrpides N.C."/>
            <person name="Klenk H.P."/>
        </authorList>
    </citation>
    <scope>NUCLEOTIDE SEQUENCE [LARGE SCALE GENOMIC DNA]</scope>
    <source>
        <strain evidence="7">DSM 11486 / M11TL</strain>
    </source>
</reference>
<comment type="similarity">
    <text evidence="1">Belongs to the HerA family.</text>
</comment>
<keyword evidence="7" id="KW-1185">Reference proteome</keyword>
<dbReference type="GO" id="GO:0043139">
    <property type="term" value="F:5'-3' DNA helicase activity"/>
    <property type="evidence" value="ECO:0007669"/>
    <property type="project" value="UniProtKB-EC"/>
</dbReference>
<dbReference type="eggNOG" id="arCOG00286">
    <property type="taxonomic scope" value="Archaea"/>
</dbReference>
<dbReference type="InterPro" id="IPR002789">
    <property type="entry name" value="HerA_central"/>
</dbReference>
<proteinExistence type="inferred from homology"/>
<dbReference type="PANTHER" id="PTHR42957">
    <property type="entry name" value="HELICASE MJ1565-RELATED"/>
    <property type="match status" value="1"/>
</dbReference>
<dbReference type="STRING" id="633148.Tagg_1287"/>
<evidence type="ECO:0000256" key="1">
    <source>
        <dbReference type="ARBA" id="ARBA00007816"/>
    </source>
</evidence>
<evidence type="ECO:0000313" key="7">
    <source>
        <dbReference type="Proteomes" id="UP000002376"/>
    </source>
</evidence>
<dbReference type="Proteomes" id="UP000002376">
    <property type="component" value="Chromosome"/>
</dbReference>
<name>D5U350_THEAM</name>
<dbReference type="InterPro" id="IPR008571">
    <property type="entry name" value="HerA-like"/>
</dbReference>
<dbReference type="AlphaFoldDB" id="D5U350"/>
<gene>
    <name evidence="6" type="ordered locus">Tagg_1287</name>
</gene>